<comment type="caution">
    <text evidence="8">The sequence shown here is derived from an EMBL/GenBank/DDBJ whole genome shotgun (WGS) entry which is preliminary data.</text>
</comment>
<protein>
    <recommendedName>
        <fullName evidence="7">TPX2 C-terminal domain-containing protein</fullName>
    </recommendedName>
</protein>
<evidence type="ECO:0000256" key="2">
    <source>
        <dbReference type="ARBA" id="ARBA00005885"/>
    </source>
</evidence>
<feature type="compositionally biased region" description="Basic and acidic residues" evidence="6">
    <location>
        <begin position="585"/>
        <end position="594"/>
    </location>
</feature>
<reference evidence="8" key="1">
    <citation type="submission" date="2022-12" db="EMBL/GenBank/DDBJ databases">
        <title>Chromosome-level genome assembly of the bean flower thrips Megalurothrips usitatus.</title>
        <authorList>
            <person name="Ma L."/>
            <person name="Liu Q."/>
            <person name="Li H."/>
            <person name="Cai W."/>
        </authorList>
    </citation>
    <scope>NUCLEOTIDE SEQUENCE</scope>
    <source>
        <strain evidence="8">Cailab_2022a</strain>
    </source>
</reference>
<keyword evidence="4" id="KW-0206">Cytoskeleton</keyword>
<evidence type="ECO:0000313" key="8">
    <source>
        <dbReference type="EMBL" id="KAJ1529808.1"/>
    </source>
</evidence>
<organism evidence="8 9">
    <name type="scientific">Megalurothrips usitatus</name>
    <name type="common">bean blossom thrips</name>
    <dbReference type="NCBI Taxonomy" id="439358"/>
    <lineage>
        <taxon>Eukaryota</taxon>
        <taxon>Metazoa</taxon>
        <taxon>Ecdysozoa</taxon>
        <taxon>Arthropoda</taxon>
        <taxon>Hexapoda</taxon>
        <taxon>Insecta</taxon>
        <taxon>Pterygota</taxon>
        <taxon>Neoptera</taxon>
        <taxon>Paraneoptera</taxon>
        <taxon>Thysanoptera</taxon>
        <taxon>Terebrantia</taxon>
        <taxon>Thripoidea</taxon>
        <taxon>Thripidae</taxon>
        <taxon>Megalurothrips</taxon>
    </lineage>
</organism>
<dbReference type="AlphaFoldDB" id="A0AAV7Y026"/>
<evidence type="ECO:0000256" key="3">
    <source>
        <dbReference type="ARBA" id="ARBA00022490"/>
    </source>
</evidence>
<sequence>MSLYDDFRAPRYVDFANPHHDGPDRSTFFDHDTENVLGVSSSASQSSADFTLTPGSTTVDARDLPSSADDTLVDEVFVKSPRSSTPMTDSKGSVRSAQTHVRFMSPKNSLTSPTLIRDVAKGGTTPVRGQKVKSDRLSVRINSQVRSTPKFVNQKVPEICINVIPPTPNNTVIEEPCAFDKSTPKAVISENRTDQQRSHSAKAVPANRSRSRSSSNVKNQPLDDDTILQNALKTLRLSCAGSSSDVQGNDFPSPQDVAKCASQVSICEKNVAADKNRPKRRLSPVQRDYSRQPEKFISLAEHVAKAEKQTPTRFRTLPRADALRKTLQSKVAKSAFPTSKERKVLKSSCKQNDQDQQSNAATVKESNEMGVKKARWAAPKVEPFKLTEYKKKELLPLPRTVFDFSTRHNVLLRDRRTPIKRIRPPTKPEPFSFDSRDQDLLRRKRERMNGELDPQAHCCRGNRRRSKSQSDVMCKETGENLVHHARIPVVLYKPPFKPQKAPQKPTKAIGFHLNTEKRAKEREVFDEHVRRKEDERQAQLQMLAERKRQEEEKEIAKWRKECVHKAHPMPVYHTFTVKPSNARLTDPHTPEFMHRSHNGHNHKAGVPADDPMDC</sequence>
<proteinExistence type="inferred from homology"/>
<dbReference type="Proteomes" id="UP001075354">
    <property type="component" value="Chromosome 3"/>
</dbReference>
<feature type="region of interest" description="Disordered" evidence="6">
    <location>
        <begin position="189"/>
        <end position="224"/>
    </location>
</feature>
<feature type="region of interest" description="Disordered" evidence="6">
    <location>
        <begin position="579"/>
        <end position="614"/>
    </location>
</feature>
<dbReference type="EMBL" id="JAPTSV010000003">
    <property type="protein sequence ID" value="KAJ1529808.1"/>
    <property type="molecule type" value="Genomic_DNA"/>
</dbReference>
<comment type="subcellular location">
    <subcellularLocation>
        <location evidence="1">Cytoplasm</location>
        <location evidence="1">Cytoskeleton</location>
    </subcellularLocation>
</comment>
<accession>A0AAV7Y026</accession>
<dbReference type="GO" id="GO:0005856">
    <property type="term" value="C:cytoskeleton"/>
    <property type="evidence" value="ECO:0007669"/>
    <property type="project" value="UniProtKB-SubCell"/>
</dbReference>
<gene>
    <name evidence="8" type="ORF">ONE63_006551</name>
</gene>
<evidence type="ECO:0000313" key="9">
    <source>
        <dbReference type="Proteomes" id="UP001075354"/>
    </source>
</evidence>
<feature type="compositionally biased region" description="Polar residues" evidence="6">
    <location>
        <begin position="348"/>
        <end position="361"/>
    </location>
</feature>
<evidence type="ECO:0000256" key="5">
    <source>
        <dbReference type="SAM" id="Coils"/>
    </source>
</evidence>
<feature type="region of interest" description="Disordered" evidence="6">
    <location>
        <begin position="333"/>
        <end position="369"/>
    </location>
</feature>
<feature type="domain" description="TPX2 C-terminal" evidence="7">
    <location>
        <begin position="511"/>
        <end position="585"/>
    </location>
</feature>
<evidence type="ECO:0000256" key="6">
    <source>
        <dbReference type="SAM" id="MobiDB-lite"/>
    </source>
</evidence>
<evidence type="ECO:0000256" key="1">
    <source>
        <dbReference type="ARBA" id="ARBA00004245"/>
    </source>
</evidence>
<evidence type="ECO:0000259" key="7">
    <source>
        <dbReference type="Pfam" id="PF06886"/>
    </source>
</evidence>
<keyword evidence="5" id="KW-0175">Coiled coil</keyword>
<dbReference type="InterPro" id="IPR027329">
    <property type="entry name" value="TPX2_C"/>
</dbReference>
<keyword evidence="3" id="KW-0963">Cytoplasm</keyword>
<comment type="similarity">
    <text evidence="2">Belongs to the TPX2 family.</text>
</comment>
<name>A0AAV7Y026_9NEOP</name>
<evidence type="ECO:0000256" key="4">
    <source>
        <dbReference type="ARBA" id="ARBA00023212"/>
    </source>
</evidence>
<keyword evidence="9" id="KW-1185">Reference proteome</keyword>
<feature type="coiled-coil region" evidence="5">
    <location>
        <begin position="533"/>
        <end position="561"/>
    </location>
</feature>
<dbReference type="Pfam" id="PF06886">
    <property type="entry name" value="TPX2"/>
    <property type="match status" value="1"/>
</dbReference>